<accession>A0A5E4RU69</accession>
<evidence type="ECO:0000256" key="7">
    <source>
        <dbReference type="ARBA" id="ARBA00023196"/>
    </source>
</evidence>
<reference evidence="10 11" key="1">
    <citation type="submission" date="2019-08" db="EMBL/GenBank/DDBJ databases">
        <authorList>
            <person name="Peeters C."/>
        </authorList>
    </citation>
    <scope>NUCLEOTIDE SEQUENCE [LARGE SCALE GENOMIC DNA]</scope>
    <source>
        <strain evidence="10 11">LMG 31106</strain>
    </source>
</reference>
<name>A0A5E4RU69_9BURK</name>
<evidence type="ECO:0000259" key="9">
    <source>
        <dbReference type="Pfam" id="PF02823"/>
    </source>
</evidence>
<evidence type="ECO:0000256" key="2">
    <source>
        <dbReference type="ARBA" id="ARBA00004184"/>
    </source>
</evidence>
<dbReference type="GO" id="GO:0045259">
    <property type="term" value="C:proton-transporting ATP synthase complex"/>
    <property type="evidence" value="ECO:0007669"/>
    <property type="project" value="UniProtKB-KW"/>
</dbReference>
<comment type="similarity">
    <text evidence="3 8">Belongs to the ATPase epsilon chain family.</text>
</comment>
<dbReference type="Proteomes" id="UP000384354">
    <property type="component" value="Unassembled WGS sequence"/>
</dbReference>
<evidence type="ECO:0000313" key="11">
    <source>
        <dbReference type="Proteomes" id="UP000384354"/>
    </source>
</evidence>
<dbReference type="InterPro" id="IPR024037">
    <property type="entry name" value="Alt_ATP_synth_F1_esu"/>
</dbReference>
<dbReference type="EMBL" id="CABPSL010000001">
    <property type="protein sequence ID" value="VVD66014.1"/>
    <property type="molecule type" value="Genomic_DNA"/>
</dbReference>
<gene>
    <name evidence="10" type="primary">atpC_1</name>
    <name evidence="8" type="synonym">atpC</name>
    <name evidence="10" type="ORF">PCE31106_00346</name>
</gene>
<dbReference type="CDD" id="cd12152">
    <property type="entry name" value="F1-ATPase_delta"/>
    <property type="match status" value="1"/>
</dbReference>
<dbReference type="RefSeq" id="WP_017233256.1">
    <property type="nucleotide sequence ID" value="NZ_CABPSL010000001.1"/>
</dbReference>
<comment type="subunit">
    <text evidence="8">F-type ATPases have 2 components, CF(1) - the catalytic core - and CF(0) - the membrane proton channel. CF(1) has five subunits: alpha(3), beta(3), gamma(1), delta(1), epsilon(1). CF(0) has three main subunits: a, b and c.</text>
</comment>
<organism evidence="10 11">
    <name type="scientific">Pandoraea cepalis</name>
    <dbReference type="NCBI Taxonomy" id="2508294"/>
    <lineage>
        <taxon>Bacteria</taxon>
        <taxon>Pseudomonadati</taxon>
        <taxon>Pseudomonadota</taxon>
        <taxon>Betaproteobacteria</taxon>
        <taxon>Burkholderiales</taxon>
        <taxon>Burkholderiaceae</taxon>
        <taxon>Pandoraea</taxon>
    </lineage>
</organism>
<proteinExistence type="inferred from homology"/>
<dbReference type="GO" id="GO:0046933">
    <property type="term" value="F:proton-transporting ATP synthase activity, rotational mechanism"/>
    <property type="evidence" value="ECO:0007669"/>
    <property type="project" value="UniProtKB-UniRule"/>
</dbReference>
<keyword evidence="8" id="KW-0066">ATP synthesis</keyword>
<keyword evidence="8" id="KW-1003">Cell membrane</keyword>
<dbReference type="OrthoDB" id="8546953at2"/>
<keyword evidence="8" id="KW-0375">Hydrogen ion transport</keyword>
<dbReference type="GO" id="GO:0012505">
    <property type="term" value="C:endomembrane system"/>
    <property type="evidence" value="ECO:0007669"/>
    <property type="project" value="UniProtKB-SubCell"/>
</dbReference>
<dbReference type="InterPro" id="IPR036771">
    <property type="entry name" value="ATPsynth_dsu/esu_N"/>
</dbReference>
<evidence type="ECO:0000256" key="1">
    <source>
        <dbReference type="ARBA" id="ARBA00003543"/>
    </source>
</evidence>
<dbReference type="InterPro" id="IPR001469">
    <property type="entry name" value="ATP_synth_F1_dsu/esu"/>
</dbReference>
<dbReference type="GO" id="GO:0005524">
    <property type="term" value="F:ATP binding"/>
    <property type="evidence" value="ECO:0007669"/>
    <property type="project" value="UniProtKB-UniRule"/>
</dbReference>
<dbReference type="InterPro" id="IPR020546">
    <property type="entry name" value="ATP_synth_F1_dsu/esu_N"/>
</dbReference>
<feature type="domain" description="ATP synthase F1 complex delta/epsilon subunit N-terminal" evidence="9">
    <location>
        <begin position="6"/>
        <end position="85"/>
    </location>
</feature>
<dbReference type="GO" id="GO:0005886">
    <property type="term" value="C:plasma membrane"/>
    <property type="evidence" value="ECO:0007669"/>
    <property type="project" value="UniProtKB-SubCell"/>
</dbReference>
<keyword evidence="6 8" id="KW-0472">Membrane</keyword>
<evidence type="ECO:0000256" key="5">
    <source>
        <dbReference type="ARBA" id="ARBA00023065"/>
    </source>
</evidence>
<evidence type="ECO:0000256" key="3">
    <source>
        <dbReference type="ARBA" id="ARBA00005712"/>
    </source>
</evidence>
<evidence type="ECO:0000256" key="6">
    <source>
        <dbReference type="ARBA" id="ARBA00023136"/>
    </source>
</evidence>
<comment type="subcellular location">
    <subcellularLocation>
        <location evidence="8">Cell membrane</location>
        <topology evidence="8">Peripheral membrane protein</topology>
    </subcellularLocation>
    <subcellularLocation>
        <location evidence="2">Endomembrane system</location>
        <topology evidence="2">Peripheral membrane protein</topology>
    </subcellularLocation>
</comment>
<keyword evidence="5 8" id="KW-0406">Ion transport</keyword>
<dbReference type="AlphaFoldDB" id="A0A5E4RU69"/>
<comment type="function">
    <text evidence="1 8">Produces ATP from ADP in the presence of a proton gradient across the membrane.</text>
</comment>
<dbReference type="HAMAP" id="MF_00530">
    <property type="entry name" value="ATP_synth_epsil_bac"/>
    <property type="match status" value="1"/>
</dbReference>
<protein>
    <recommendedName>
        <fullName evidence="8">ATP synthase epsilon chain</fullName>
    </recommendedName>
    <alternativeName>
        <fullName evidence="8">ATP synthase F1 sector epsilon subunit</fullName>
    </alternativeName>
    <alternativeName>
        <fullName evidence="8">F-ATPase epsilon subunit</fullName>
    </alternativeName>
</protein>
<keyword evidence="4 8" id="KW-0813">Transport</keyword>
<dbReference type="Gene3D" id="2.60.15.10">
    <property type="entry name" value="F0F1 ATP synthase delta/epsilon subunit, N-terminal"/>
    <property type="match status" value="1"/>
</dbReference>
<keyword evidence="7 8" id="KW-0139">CF(1)</keyword>
<dbReference type="NCBIfam" id="NF009981">
    <property type="entry name" value="PRK13447.1"/>
    <property type="match status" value="1"/>
</dbReference>
<dbReference type="SUPFAM" id="SSF51344">
    <property type="entry name" value="Epsilon subunit of F1F0-ATP synthase N-terminal domain"/>
    <property type="match status" value="1"/>
</dbReference>
<sequence>MTARCFTLTITTPSQIVVDRLAVSSIRAEDDSGAFGVHAGHADLVTLLSASVVRWRGEDGSEHYCAIDGGVLVVSGGTDVSLACREAISGTSLDQLEAEVRRARAAQLDAMRRARVEQTRLHAQAVRQMLRYLRPPPKQGAAQ</sequence>
<evidence type="ECO:0000313" key="10">
    <source>
        <dbReference type="EMBL" id="VVD66014.1"/>
    </source>
</evidence>
<evidence type="ECO:0000256" key="4">
    <source>
        <dbReference type="ARBA" id="ARBA00022448"/>
    </source>
</evidence>
<evidence type="ECO:0000256" key="8">
    <source>
        <dbReference type="HAMAP-Rule" id="MF_00530"/>
    </source>
</evidence>
<dbReference type="NCBIfam" id="TIGR03166">
    <property type="entry name" value="alt_F1F0_F1_eps"/>
    <property type="match status" value="1"/>
</dbReference>
<dbReference type="Pfam" id="PF02823">
    <property type="entry name" value="ATP-synt_DE_N"/>
    <property type="match status" value="1"/>
</dbReference>